<evidence type="ECO:0000256" key="1">
    <source>
        <dbReference type="ARBA" id="ARBA00002591"/>
    </source>
</evidence>
<dbReference type="Proteomes" id="UP000178606">
    <property type="component" value="Unassembled WGS sequence"/>
</dbReference>
<evidence type="ECO:0000313" key="6">
    <source>
        <dbReference type="EMBL" id="OGG53401.1"/>
    </source>
</evidence>
<dbReference type="HAMAP" id="MF_00416">
    <property type="entry name" value="FlgI"/>
    <property type="match status" value="1"/>
</dbReference>
<dbReference type="GO" id="GO:0009428">
    <property type="term" value="C:bacterial-type flagellum basal body, distal rod, P ring"/>
    <property type="evidence" value="ECO:0007669"/>
    <property type="project" value="InterPro"/>
</dbReference>
<comment type="subcellular location">
    <subcellularLocation>
        <location evidence="2 5">Bacterial flagellum basal body</location>
    </subcellularLocation>
</comment>
<keyword evidence="4 5" id="KW-0975">Bacterial flagellum</keyword>
<dbReference type="GO" id="GO:0005198">
    <property type="term" value="F:structural molecule activity"/>
    <property type="evidence" value="ECO:0007669"/>
    <property type="project" value="InterPro"/>
</dbReference>
<comment type="function">
    <text evidence="1 5">Assembles around the rod to form the L-ring and probably protects the motor/basal body from shearing forces during rotation.</text>
</comment>
<evidence type="ECO:0000256" key="3">
    <source>
        <dbReference type="ARBA" id="ARBA00022729"/>
    </source>
</evidence>
<dbReference type="GO" id="GO:0030288">
    <property type="term" value="C:outer membrane-bounded periplasmic space"/>
    <property type="evidence" value="ECO:0007669"/>
    <property type="project" value="InterPro"/>
</dbReference>
<protein>
    <recommendedName>
        <fullName evidence="5">Flagellar P-ring protein</fullName>
    </recommendedName>
    <alternativeName>
        <fullName evidence="5">Basal body P-ring protein</fullName>
    </alternativeName>
</protein>
<reference evidence="6 7" key="1">
    <citation type="journal article" date="2016" name="Nat. Commun.">
        <title>Thousands of microbial genomes shed light on interconnected biogeochemical processes in an aquifer system.</title>
        <authorList>
            <person name="Anantharaman K."/>
            <person name="Brown C.T."/>
            <person name="Hug L.A."/>
            <person name="Sharon I."/>
            <person name="Castelle C.J."/>
            <person name="Probst A.J."/>
            <person name="Thomas B.C."/>
            <person name="Singh A."/>
            <person name="Wilkins M.J."/>
            <person name="Karaoz U."/>
            <person name="Brodie E.L."/>
            <person name="Williams K.H."/>
            <person name="Hubbard S.S."/>
            <person name="Banfield J.F."/>
        </authorList>
    </citation>
    <scope>NUCLEOTIDE SEQUENCE [LARGE SCALE GENOMIC DNA]</scope>
    <source>
        <strain evidence="7">RIFCSPLOWO2_12_FULL_64_10</strain>
    </source>
</reference>
<gene>
    <name evidence="5" type="primary">flgI</name>
    <name evidence="6" type="ORF">A3F84_20390</name>
</gene>
<dbReference type="InterPro" id="IPR001782">
    <property type="entry name" value="Flag_FlgI"/>
</dbReference>
<comment type="caution">
    <text evidence="6">The sequence shown here is derived from an EMBL/GenBank/DDBJ whole genome shotgun (WGS) entry which is preliminary data.</text>
</comment>
<dbReference type="AlphaFoldDB" id="A0A1F6CWH3"/>
<evidence type="ECO:0000256" key="5">
    <source>
        <dbReference type="HAMAP-Rule" id="MF_00416"/>
    </source>
</evidence>
<dbReference type="Pfam" id="PF02119">
    <property type="entry name" value="FlgI"/>
    <property type="match status" value="1"/>
</dbReference>
<name>A0A1F6CWH3_HANXR</name>
<comment type="similarity">
    <text evidence="5">Belongs to the FlgI family.</text>
</comment>
<dbReference type="EMBL" id="MFKF01000122">
    <property type="protein sequence ID" value="OGG53401.1"/>
    <property type="molecule type" value="Genomic_DNA"/>
</dbReference>
<evidence type="ECO:0000313" key="7">
    <source>
        <dbReference type="Proteomes" id="UP000178606"/>
    </source>
</evidence>
<dbReference type="PANTHER" id="PTHR30381:SF0">
    <property type="entry name" value="FLAGELLAR P-RING PROTEIN"/>
    <property type="match status" value="1"/>
</dbReference>
<dbReference type="PANTHER" id="PTHR30381">
    <property type="entry name" value="FLAGELLAR P-RING PERIPLASMIC PROTEIN FLGI"/>
    <property type="match status" value="1"/>
</dbReference>
<comment type="subunit">
    <text evidence="5">The basal body constitutes a major portion of the flagellar organelle and consists of four rings (L,P,S, and M) mounted on a central rod.</text>
</comment>
<dbReference type="GO" id="GO:0071973">
    <property type="term" value="P:bacterial-type flagellum-dependent cell motility"/>
    <property type="evidence" value="ECO:0007669"/>
    <property type="project" value="InterPro"/>
</dbReference>
<dbReference type="NCBIfam" id="NF003676">
    <property type="entry name" value="PRK05303.1"/>
    <property type="match status" value="1"/>
</dbReference>
<keyword evidence="3" id="KW-0732">Signal</keyword>
<organism evidence="6 7">
    <name type="scientific">Handelsmanbacteria sp. (strain RIFCSPLOWO2_12_FULL_64_10)</name>
    <dbReference type="NCBI Taxonomy" id="1817868"/>
    <lineage>
        <taxon>Bacteria</taxon>
        <taxon>Candidatus Handelsmaniibacteriota</taxon>
    </lineage>
</organism>
<sequence>MNLRFRSLIFLLLLGTLAPGRWGEAQVRLKDIAKVQGADEVQLIGYGLVVGLDGTGDGRGVALQSVANLMRNLGLQVNPAQIRTKNVAAVMVTARLSPFVRRGSAIDVTVSSVGDAASLQGGTLLMTPLRAQLPDGPVYVTAQGPVSIGGFNAGGGGAGQVTKNHPVVGRVPNGATVLIEAAPPEGASDELTLVLHYPDYTTAARLARALDERFGMRMAVPLDAGTVHVTVPRSRRTPGNYVEFIAELEGVQVVPDAVARVVVNEKTGTIVAGERVSISEVAVAHGDLNIRIVPPTAEVAAGPGGVAAALGGGEVTATEEAARFLVLDRTSNVGDVAKALNALKVKPRDIISIFQALKEAGALKAELVIM</sequence>
<evidence type="ECO:0000256" key="2">
    <source>
        <dbReference type="ARBA" id="ARBA00004117"/>
    </source>
</evidence>
<accession>A0A1F6CWH3</accession>
<evidence type="ECO:0000256" key="4">
    <source>
        <dbReference type="ARBA" id="ARBA00023143"/>
    </source>
</evidence>
<proteinExistence type="inferred from homology"/>
<dbReference type="PRINTS" id="PR01010">
    <property type="entry name" value="FLGPRINGFLGI"/>
</dbReference>